<comment type="caution">
    <text evidence="6">The sequence shown here is derived from an EMBL/GenBank/DDBJ whole genome shotgun (WGS) entry which is preliminary data.</text>
</comment>
<sequence>MIEARELTKRYGDKLAVDGLTFTVRPGVVTGFLGPNGAGKSTTMRMILGLDAPTGGTVTVNGRPYREHTAPLHEVGVLLEARSVHPGRSAYNHLLALARSNGISRARVDDVVEAVGLAGAARRRAGRFSLGMGQRLGIATALLGDPRTVILDEPLNGLDTEGIRWVRSLLRGLADEGRTVFVSSHLMNEMALTAQHLIVIGKGRLIADMGMADFIATRGRSVVRVRTTNPVDLTGRLRASDVEVSHDGGETLTVSGLTTDQVGRAAAAAGITLLELTAQQASLEEAFIDLTRDAVEYRAPTAAGATS</sequence>
<proteinExistence type="inferred from homology"/>
<dbReference type="Proteomes" id="UP000612585">
    <property type="component" value="Unassembled WGS sequence"/>
</dbReference>
<dbReference type="SUPFAM" id="SSF52540">
    <property type="entry name" value="P-loop containing nucleoside triphosphate hydrolases"/>
    <property type="match status" value="1"/>
</dbReference>
<dbReference type="InterPro" id="IPR003593">
    <property type="entry name" value="AAA+_ATPase"/>
</dbReference>
<dbReference type="InterPro" id="IPR027417">
    <property type="entry name" value="P-loop_NTPase"/>
</dbReference>
<reference evidence="6" key="1">
    <citation type="submission" date="2021-01" db="EMBL/GenBank/DDBJ databases">
        <title>Whole genome shotgun sequence of Virgisporangium aurantiacum NBRC 16421.</title>
        <authorList>
            <person name="Komaki H."/>
            <person name="Tamura T."/>
        </authorList>
    </citation>
    <scope>NUCLEOTIDE SEQUENCE</scope>
    <source>
        <strain evidence="6">NBRC 16421</strain>
    </source>
</reference>
<dbReference type="RefSeq" id="WP_204003660.1">
    <property type="nucleotide sequence ID" value="NZ_BOPG01000049.1"/>
</dbReference>
<dbReference type="Pfam" id="PF00005">
    <property type="entry name" value="ABC_tran"/>
    <property type="match status" value="1"/>
</dbReference>
<evidence type="ECO:0000256" key="2">
    <source>
        <dbReference type="ARBA" id="ARBA00022448"/>
    </source>
</evidence>
<dbReference type="SMART" id="SM00382">
    <property type="entry name" value="AAA"/>
    <property type="match status" value="1"/>
</dbReference>
<evidence type="ECO:0000256" key="1">
    <source>
        <dbReference type="ARBA" id="ARBA00005417"/>
    </source>
</evidence>
<feature type="domain" description="ABC transporter" evidence="5">
    <location>
        <begin position="2"/>
        <end position="227"/>
    </location>
</feature>
<evidence type="ECO:0000256" key="4">
    <source>
        <dbReference type="ARBA" id="ARBA00022840"/>
    </source>
</evidence>
<dbReference type="GO" id="GO:0005524">
    <property type="term" value="F:ATP binding"/>
    <property type="evidence" value="ECO:0007669"/>
    <property type="project" value="UniProtKB-KW"/>
</dbReference>
<dbReference type="InterPro" id="IPR003439">
    <property type="entry name" value="ABC_transporter-like_ATP-bd"/>
</dbReference>
<keyword evidence="4 6" id="KW-0067">ATP-binding</keyword>
<keyword evidence="2" id="KW-0813">Transport</keyword>
<evidence type="ECO:0000313" key="6">
    <source>
        <dbReference type="EMBL" id="GIJ60009.1"/>
    </source>
</evidence>
<name>A0A8J4E3G0_9ACTN</name>
<evidence type="ECO:0000259" key="5">
    <source>
        <dbReference type="PROSITE" id="PS50893"/>
    </source>
</evidence>
<dbReference type="PROSITE" id="PS50893">
    <property type="entry name" value="ABC_TRANSPORTER_2"/>
    <property type="match status" value="1"/>
</dbReference>
<dbReference type="GO" id="GO:0016887">
    <property type="term" value="F:ATP hydrolysis activity"/>
    <property type="evidence" value="ECO:0007669"/>
    <property type="project" value="InterPro"/>
</dbReference>
<dbReference type="PANTHER" id="PTHR43335:SF4">
    <property type="entry name" value="ABC TRANSPORTER, ATP-BINDING PROTEIN"/>
    <property type="match status" value="1"/>
</dbReference>
<gene>
    <name evidence="6" type="ORF">Vau01_075250</name>
</gene>
<comment type="similarity">
    <text evidence="1">Belongs to the ABC transporter superfamily.</text>
</comment>
<evidence type="ECO:0000256" key="3">
    <source>
        <dbReference type="ARBA" id="ARBA00022741"/>
    </source>
</evidence>
<organism evidence="6 7">
    <name type="scientific">Virgisporangium aurantiacum</name>
    <dbReference type="NCBI Taxonomy" id="175570"/>
    <lineage>
        <taxon>Bacteria</taxon>
        <taxon>Bacillati</taxon>
        <taxon>Actinomycetota</taxon>
        <taxon>Actinomycetes</taxon>
        <taxon>Micromonosporales</taxon>
        <taxon>Micromonosporaceae</taxon>
        <taxon>Virgisporangium</taxon>
    </lineage>
</organism>
<dbReference type="EMBL" id="BOPG01000049">
    <property type="protein sequence ID" value="GIJ60009.1"/>
    <property type="molecule type" value="Genomic_DNA"/>
</dbReference>
<keyword evidence="3" id="KW-0547">Nucleotide-binding</keyword>
<dbReference type="Gene3D" id="3.40.50.300">
    <property type="entry name" value="P-loop containing nucleotide triphosphate hydrolases"/>
    <property type="match status" value="1"/>
</dbReference>
<evidence type="ECO:0000313" key="7">
    <source>
        <dbReference type="Proteomes" id="UP000612585"/>
    </source>
</evidence>
<accession>A0A8J4E3G0</accession>
<dbReference type="PANTHER" id="PTHR43335">
    <property type="entry name" value="ABC TRANSPORTER, ATP-BINDING PROTEIN"/>
    <property type="match status" value="1"/>
</dbReference>
<protein>
    <submittedName>
        <fullName evidence="6">ABC transporter ATP-binding protein</fullName>
    </submittedName>
</protein>
<keyword evidence="7" id="KW-1185">Reference proteome</keyword>
<dbReference type="AlphaFoldDB" id="A0A8J4E3G0"/>